<name>A0A7U9DIZ3_STRLI</name>
<dbReference type="Proteomes" id="UP000014062">
    <property type="component" value="Chromosome"/>
</dbReference>
<organism evidence="1 2">
    <name type="scientific">Streptomyces lividans 1326</name>
    <dbReference type="NCBI Taxonomy" id="1200984"/>
    <lineage>
        <taxon>Bacteria</taxon>
        <taxon>Bacillati</taxon>
        <taxon>Actinomycetota</taxon>
        <taxon>Actinomycetes</taxon>
        <taxon>Kitasatosporales</taxon>
        <taxon>Streptomycetaceae</taxon>
        <taxon>Streptomyces</taxon>
    </lineage>
</organism>
<reference evidence="2" key="1">
    <citation type="journal article" date="2013" name="Genome Biol. Evol.">
        <title>The genome sequence of Streptomyces lividans 66 reveals a novel tRNA-dependent peptide biosynthetic system within a metal-related genomic island.</title>
        <authorList>
            <person name="Cruz-Morales P."/>
            <person name="Vijgenboom E."/>
            <person name="Iruegas-Bocardo F."/>
            <person name="Girard G."/>
            <person name="Yanez-Guerra L.A."/>
            <person name="Ramos-Aboites H.E."/>
            <person name="Pernodet J.L."/>
            <person name="Anne J."/>
            <person name="van Wezel G.P."/>
            <person name="Barona-Gomez F."/>
        </authorList>
    </citation>
    <scope>NUCLEOTIDE SEQUENCE [LARGE SCALE GENOMIC DNA]</scope>
    <source>
        <strain evidence="2">1326</strain>
    </source>
</reference>
<evidence type="ECO:0000313" key="2">
    <source>
        <dbReference type="Proteomes" id="UP000014062"/>
    </source>
</evidence>
<proteinExistence type="predicted"/>
<dbReference type="RefSeq" id="WP_003978695.1">
    <property type="nucleotide sequence ID" value="NZ_CM001889.1"/>
</dbReference>
<accession>A0A7U9DIZ3</accession>
<gene>
    <name evidence="1" type="ORF">SLI_0113</name>
</gene>
<dbReference type="EMBL" id="CM001889">
    <property type="protein sequence ID" value="EOY44832.1"/>
    <property type="molecule type" value="Genomic_DNA"/>
</dbReference>
<evidence type="ECO:0000313" key="1">
    <source>
        <dbReference type="EMBL" id="EOY44832.1"/>
    </source>
</evidence>
<sequence>MRRTVPRQRPTTDGEQALARVPALRPDVTCGTYGVRDGVTAWREPRSSMPDLTQVLKPIEGSDLVPAASVVAAHAEDRLKGEGH</sequence>
<dbReference type="AlphaFoldDB" id="A0A7U9DIZ3"/>
<protein>
    <submittedName>
        <fullName evidence="1">Uncharacterized protein</fullName>
    </submittedName>
</protein>